<dbReference type="Proteomes" id="UP001549104">
    <property type="component" value="Unassembled WGS sequence"/>
</dbReference>
<comment type="caution">
    <text evidence="1">The sequence shown here is derived from an EMBL/GenBank/DDBJ whole genome shotgun (WGS) entry which is preliminary data.</text>
</comment>
<organism evidence="1 2">
    <name type="scientific">Sporosarcina psychrophila</name>
    <name type="common">Bacillus psychrophilus</name>
    <dbReference type="NCBI Taxonomy" id="1476"/>
    <lineage>
        <taxon>Bacteria</taxon>
        <taxon>Bacillati</taxon>
        <taxon>Bacillota</taxon>
        <taxon>Bacilli</taxon>
        <taxon>Bacillales</taxon>
        <taxon>Caryophanaceae</taxon>
        <taxon>Sporosarcina</taxon>
    </lineage>
</organism>
<evidence type="ECO:0000313" key="1">
    <source>
        <dbReference type="EMBL" id="MET3658001.1"/>
    </source>
</evidence>
<name>A0ABV2KA87_SPOPS</name>
<reference evidence="1 2" key="1">
    <citation type="submission" date="2024-06" db="EMBL/GenBank/DDBJ databases">
        <title>Sorghum-associated microbial communities from plants grown in Nebraska, USA.</title>
        <authorList>
            <person name="Schachtman D."/>
        </authorList>
    </citation>
    <scope>NUCLEOTIDE SEQUENCE [LARGE SCALE GENOMIC DNA]</scope>
    <source>
        <strain evidence="1 2">1288</strain>
    </source>
</reference>
<proteinExistence type="predicted"/>
<dbReference type="RefSeq" id="WP_231885777.1">
    <property type="nucleotide sequence ID" value="NZ_CP014616.1"/>
</dbReference>
<evidence type="ECO:0000313" key="2">
    <source>
        <dbReference type="Proteomes" id="UP001549104"/>
    </source>
</evidence>
<keyword evidence="2" id="KW-1185">Reference proteome</keyword>
<dbReference type="EMBL" id="JBEPME010000004">
    <property type="protein sequence ID" value="MET3658001.1"/>
    <property type="molecule type" value="Genomic_DNA"/>
</dbReference>
<sequence>MYNNFNQNPNTKYTLGDLLKGKDLEIVAASLLLLGKLKVDSVQLFRDKPVISVTLLGEFKSLNDKKVNEMTDFLEKNGDLTLDELFEGIKRRMNKDRGNGRE</sequence>
<gene>
    <name evidence="1" type="ORF">ABIC55_003098</name>
</gene>
<accession>A0ABV2KA87</accession>
<protein>
    <submittedName>
        <fullName evidence="1">Uncharacterized protein</fullName>
    </submittedName>
</protein>